<dbReference type="RefSeq" id="WP_069442105.1">
    <property type="nucleotide sequence ID" value="NZ_LPWF01000027.1"/>
</dbReference>
<dbReference type="AlphaFoldDB" id="A0A1E3VUY3"/>
<proteinExistence type="predicted"/>
<gene>
    <name evidence="1" type="ORF">AUC69_13310</name>
</gene>
<evidence type="ECO:0000313" key="1">
    <source>
        <dbReference type="EMBL" id="ODR97081.1"/>
    </source>
</evidence>
<comment type="caution">
    <text evidence="1">The sequence shown here is derived from an EMBL/GenBank/DDBJ whole genome shotgun (WGS) entry which is preliminary data.</text>
</comment>
<dbReference type="EMBL" id="LPWF01000027">
    <property type="protein sequence ID" value="ODR97081.1"/>
    <property type="molecule type" value="Genomic_DNA"/>
</dbReference>
<accession>A0A1E3VUY3</accession>
<protein>
    <submittedName>
        <fullName evidence="1">Uncharacterized protein</fullName>
    </submittedName>
</protein>
<evidence type="ECO:0000313" key="2">
    <source>
        <dbReference type="Proteomes" id="UP000094472"/>
    </source>
</evidence>
<dbReference type="Proteomes" id="UP000094472">
    <property type="component" value="Unassembled WGS sequence"/>
</dbReference>
<organism evidence="1 2">
    <name type="scientific">Methyloceanibacter superfactus</name>
    <dbReference type="NCBI Taxonomy" id="1774969"/>
    <lineage>
        <taxon>Bacteria</taxon>
        <taxon>Pseudomonadati</taxon>
        <taxon>Pseudomonadota</taxon>
        <taxon>Alphaproteobacteria</taxon>
        <taxon>Hyphomicrobiales</taxon>
        <taxon>Hyphomicrobiaceae</taxon>
        <taxon>Methyloceanibacter</taxon>
    </lineage>
</organism>
<sequence length="66" mass="7194">MIVTSSKSGGIVAGRRRDAVAPAVFAAKGAQWKRTDELHRLFAPNKTKAPERVQGVSASYCFYVIK</sequence>
<keyword evidence="2" id="KW-1185">Reference proteome</keyword>
<reference evidence="1 2" key="1">
    <citation type="journal article" date="2016" name="Environ. Microbiol.">
        <title>New Methyloceanibacter diversity from North Sea sediments includes methanotroph containing solely the soluble methane monooxygenase.</title>
        <authorList>
            <person name="Vekeman B."/>
            <person name="Kerckhof F.M."/>
            <person name="Cremers G."/>
            <person name="de Vos P."/>
            <person name="Vandamme P."/>
            <person name="Boon N."/>
            <person name="Op den Camp H.J."/>
            <person name="Heylen K."/>
        </authorList>
    </citation>
    <scope>NUCLEOTIDE SEQUENCE [LARGE SCALE GENOMIC DNA]</scope>
    <source>
        <strain evidence="1 2">R-67175</strain>
    </source>
</reference>
<name>A0A1E3VUY3_9HYPH</name>